<evidence type="ECO:0000259" key="1">
    <source>
        <dbReference type="Pfam" id="PF01882"/>
    </source>
</evidence>
<organism evidence="2">
    <name type="scientific">hydrothermal vent metagenome</name>
    <dbReference type="NCBI Taxonomy" id="652676"/>
    <lineage>
        <taxon>unclassified sequences</taxon>
        <taxon>metagenomes</taxon>
        <taxon>ecological metagenomes</taxon>
    </lineage>
</organism>
<evidence type="ECO:0000313" key="2">
    <source>
        <dbReference type="EMBL" id="SFV55557.1"/>
    </source>
</evidence>
<proteinExistence type="predicted"/>
<dbReference type="PANTHER" id="PTHR33608">
    <property type="entry name" value="BLL2464 PROTEIN"/>
    <property type="match status" value="1"/>
</dbReference>
<reference evidence="2" key="1">
    <citation type="submission" date="2016-10" db="EMBL/GenBank/DDBJ databases">
        <authorList>
            <person name="de Groot N.N."/>
        </authorList>
    </citation>
    <scope>NUCLEOTIDE SEQUENCE</scope>
</reference>
<feature type="domain" description="DUF58" evidence="1">
    <location>
        <begin position="41"/>
        <end position="230"/>
    </location>
</feature>
<sequence length="282" mass="33046">MRLSKAEEFKLIEIKAKEQSYSLLSGNHISKMYGEGYDFGELREYQIGDDIRKINWTISAKMQKPFIKELHSNRELSVCVTALISPSLYFGLEDTKMVREKQNLITEIYLLLGYSTVYNQDLFTGVYYFNNKSYLTPPTKQRYTIEKFAEKIYNLNIKNSTLDYNISKDLFSKIINRSIIFIIGDFLEDIDLSILSKRHEVVVIIVRHRDELNPKALGEVILKNPSNQEEKSSFFGNSIIEKYIKELKKSDDKLYNHLNQFNIKYINIDTGDNILDKFNMYS</sequence>
<name>A0A1W1BPZ9_9ZZZZ</name>
<dbReference type="EMBL" id="FPHG01000028">
    <property type="protein sequence ID" value="SFV55557.1"/>
    <property type="molecule type" value="Genomic_DNA"/>
</dbReference>
<dbReference type="AlphaFoldDB" id="A0A1W1BPZ9"/>
<dbReference type="InterPro" id="IPR002881">
    <property type="entry name" value="DUF58"/>
</dbReference>
<accession>A0A1W1BPZ9</accession>
<gene>
    <name evidence="2" type="ORF">MNB_SV-9-1618</name>
</gene>
<dbReference type="PANTHER" id="PTHR33608:SF6">
    <property type="entry name" value="BLL2464 PROTEIN"/>
    <property type="match status" value="1"/>
</dbReference>
<protein>
    <recommendedName>
        <fullName evidence="1">DUF58 domain-containing protein</fullName>
    </recommendedName>
</protein>
<dbReference type="Pfam" id="PF01882">
    <property type="entry name" value="DUF58"/>
    <property type="match status" value="1"/>
</dbReference>